<evidence type="ECO:0000259" key="2">
    <source>
        <dbReference type="Pfam" id="PF11984"/>
    </source>
</evidence>
<evidence type="ECO:0000313" key="3">
    <source>
        <dbReference type="EMBL" id="NGZ88034.1"/>
    </source>
</evidence>
<proteinExistence type="predicted"/>
<dbReference type="Pfam" id="PF11984">
    <property type="entry name" value="DUF3485"/>
    <property type="match status" value="1"/>
</dbReference>
<dbReference type="NCBIfam" id="TIGR02914">
    <property type="entry name" value="EpsI_fam"/>
    <property type="match status" value="1"/>
</dbReference>
<feature type="domain" description="Methanolan biosynthesis EpsI" evidence="2">
    <location>
        <begin position="15"/>
        <end position="226"/>
    </location>
</feature>
<sequence>MKLNLPPLPLKACVLAAALLSAAALGAVLAKPVLVSVDNAPDLEATVPKAFGDWKLVPSLRPPVITSTSDEPNIDQPYDQTVMRSYANSKGEVVMLALAWGRRQQQEVKVHRPDLCYVAQGYKVRSLAPAAFSLTGASGQRASGKHMVAVTDGNVEAVSYWIRIGSMYSENAFETRMHILKEGFQGKIPDGILVRASQSMRDPNDVPQAWPVLDRFLVDLAQAVPASTRAMLLR</sequence>
<dbReference type="RefSeq" id="WP_166108151.1">
    <property type="nucleotide sequence ID" value="NZ_JAADJT010000016.1"/>
</dbReference>
<feature type="chain" id="PRO_5047268372" evidence="1">
    <location>
        <begin position="31"/>
        <end position="234"/>
    </location>
</feature>
<dbReference type="EMBL" id="JAADJT010000016">
    <property type="protein sequence ID" value="NGZ88034.1"/>
    <property type="molecule type" value="Genomic_DNA"/>
</dbReference>
<protein>
    <submittedName>
        <fullName evidence="3">EpsI family protein</fullName>
    </submittedName>
</protein>
<organism evidence="3 4">
    <name type="scientific">Duganella aceris</name>
    <dbReference type="NCBI Taxonomy" id="2703883"/>
    <lineage>
        <taxon>Bacteria</taxon>
        <taxon>Pseudomonadati</taxon>
        <taxon>Pseudomonadota</taxon>
        <taxon>Betaproteobacteria</taxon>
        <taxon>Burkholderiales</taxon>
        <taxon>Oxalobacteraceae</taxon>
        <taxon>Telluria group</taxon>
        <taxon>Duganella</taxon>
    </lineage>
</organism>
<dbReference type="Proteomes" id="UP000666369">
    <property type="component" value="Unassembled WGS sequence"/>
</dbReference>
<feature type="signal peptide" evidence="1">
    <location>
        <begin position="1"/>
        <end position="30"/>
    </location>
</feature>
<name>A0ABX0FU96_9BURK</name>
<keyword evidence="4" id="KW-1185">Reference proteome</keyword>
<keyword evidence="1" id="KW-0732">Signal</keyword>
<evidence type="ECO:0000256" key="1">
    <source>
        <dbReference type="SAM" id="SignalP"/>
    </source>
</evidence>
<dbReference type="InterPro" id="IPR014263">
    <property type="entry name" value="Methanolan_biosynth_EpsI"/>
</dbReference>
<gene>
    <name evidence="3" type="primary">epsI</name>
    <name evidence="3" type="ORF">GW587_27710</name>
</gene>
<accession>A0ABX0FU96</accession>
<reference evidence="3 4" key="1">
    <citation type="submission" date="2020-01" db="EMBL/GenBank/DDBJ databases">
        <authorList>
            <person name="Lee S.D."/>
        </authorList>
    </citation>
    <scope>NUCLEOTIDE SEQUENCE [LARGE SCALE GENOMIC DNA]</scope>
    <source>
        <strain evidence="3 4">SAP-35</strain>
    </source>
</reference>
<evidence type="ECO:0000313" key="4">
    <source>
        <dbReference type="Proteomes" id="UP000666369"/>
    </source>
</evidence>
<reference evidence="4" key="2">
    <citation type="submission" date="2023-07" db="EMBL/GenBank/DDBJ databases">
        <title>Duganella aceri sp. nov., isolated from tree sap.</title>
        <authorList>
            <person name="Kim I.S."/>
        </authorList>
    </citation>
    <scope>NUCLEOTIDE SEQUENCE [LARGE SCALE GENOMIC DNA]</scope>
    <source>
        <strain evidence="4">SAP-35</strain>
    </source>
</reference>
<comment type="caution">
    <text evidence="3">The sequence shown here is derived from an EMBL/GenBank/DDBJ whole genome shotgun (WGS) entry which is preliminary data.</text>
</comment>